<gene>
    <name evidence="2" type="ORF">L596_005550</name>
</gene>
<dbReference type="InterPro" id="IPR020635">
    <property type="entry name" value="Tyr_kinase_cat_dom"/>
</dbReference>
<reference evidence="2 3" key="1">
    <citation type="journal article" date="2015" name="Genome Biol.">
        <title>Comparative genomics of Steinernema reveals deeply conserved gene regulatory networks.</title>
        <authorList>
            <person name="Dillman A.R."/>
            <person name="Macchietto M."/>
            <person name="Porter C.F."/>
            <person name="Rogers A."/>
            <person name="Williams B."/>
            <person name="Antoshechkin I."/>
            <person name="Lee M.M."/>
            <person name="Goodwin Z."/>
            <person name="Lu X."/>
            <person name="Lewis E.E."/>
            <person name="Goodrich-Blair H."/>
            <person name="Stock S.P."/>
            <person name="Adams B.J."/>
            <person name="Sternberg P.W."/>
            <person name="Mortazavi A."/>
        </authorList>
    </citation>
    <scope>NUCLEOTIDE SEQUENCE [LARGE SCALE GENOMIC DNA]</scope>
    <source>
        <strain evidence="2 3">ALL</strain>
    </source>
</reference>
<keyword evidence="3" id="KW-1185">Reference proteome</keyword>
<evidence type="ECO:0000259" key="1">
    <source>
        <dbReference type="PROSITE" id="PS50011"/>
    </source>
</evidence>
<dbReference type="GO" id="GO:0043235">
    <property type="term" value="C:receptor complex"/>
    <property type="evidence" value="ECO:0007669"/>
    <property type="project" value="TreeGrafter"/>
</dbReference>
<dbReference type="GO" id="GO:0007169">
    <property type="term" value="P:cell surface receptor protein tyrosine kinase signaling pathway"/>
    <property type="evidence" value="ECO:0007669"/>
    <property type="project" value="TreeGrafter"/>
</dbReference>
<dbReference type="InterPro" id="IPR000719">
    <property type="entry name" value="Prot_kinase_dom"/>
</dbReference>
<proteinExistence type="predicted"/>
<sequence>MSRYEDTLKAGSHPNIIGLRGVSEDMEKFLVVTDNFSHPDLQSVLRESRAVSHDSSSNANASLLSAERLFSMMTGVAHGTGHLIKQGINHPLLASCNVLVTERGLVRIAGFGLANHQHLHGSMHNPRPSPIRWQAPECFEPEFTKATGQSLIWSRCPRLGNHLPRSNSLRQ</sequence>
<evidence type="ECO:0000313" key="3">
    <source>
        <dbReference type="Proteomes" id="UP000298663"/>
    </source>
</evidence>
<dbReference type="STRING" id="34508.A0A4U8V4B9"/>
<evidence type="ECO:0000313" key="2">
    <source>
        <dbReference type="EMBL" id="TMS38928.1"/>
    </source>
</evidence>
<dbReference type="OrthoDB" id="5857665at2759"/>
<accession>A0A4U8V4B9</accession>
<dbReference type="PANTHER" id="PTHR24416">
    <property type="entry name" value="TYROSINE-PROTEIN KINASE RECEPTOR"/>
    <property type="match status" value="1"/>
</dbReference>
<reference evidence="2 3" key="2">
    <citation type="journal article" date="2019" name="G3 (Bethesda)">
        <title>Hybrid Assembly of the Genome of the Entomopathogenic Nematode Steinernema carpocapsae Identifies the X-Chromosome.</title>
        <authorList>
            <person name="Serra L."/>
            <person name="Macchietto M."/>
            <person name="Macias-Munoz A."/>
            <person name="McGill C.J."/>
            <person name="Rodriguez I.M."/>
            <person name="Rodriguez B."/>
            <person name="Murad R."/>
            <person name="Mortazavi A."/>
        </authorList>
    </citation>
    <scope>NUCLEOTIDE SEQUENCE [LARGE SCALE GENOMIC DNA]</scope>
    <source>
        <strain evidence="2 3">ALL</strain>
    </source>
</reference>
<dbReference type="Proteomes" id="UP000298663">
    <property type="component" value="Unassembled WGS sequence"/>
</dbReference>
<organism evidence="2 3">
    <name type="scientific">Steinernema carpocapsae</name>
    <name type="common">Entomopathogenic nematode</name>
    <dbReference type="NCBI Taxonomy" id="34508"/>
    <lineage>
        <taxon>Eukaryota</taxon>
        <taxon>Metazoa</taxon>
        <taxon>Ecdysozoa</taxon>
        <taxon>Nematoda</taxon>
        <taxon>Chromadorea</taxon>
        <taxon>Rhabditida</taxon>
        <taxon>Tylenchina</taxon>
        <taxon>Panagrolaimomorpha</taxon>
        <taxon>Strongyloidoidea</taxon>
        <taxon>Steinernematidae</taxon>
        <taxon>Steinernema</taxon>
    </lineage>
</organism>
<protein>
    <recommendedName>
        <fullName evidence="1">Protein kinase domain-containing protein</fullName>
    </recommendedName>
</protein>
<feature type="domain" description="Protein kinase" evidence="1">
    <location>
        <begin position="1"/>
        <end position="171"/>
    </location>
</feature>
<dbReference type="GO" id="GO:0004714">
    <property type="term" value="F:transmembrane receptor protein tyrosine kinase activity"/>
    <property type="evidence" value="ECO:0007669"/>
    <property type="project" value="TreeGrafter"/>
</dbReference>
<dbReference type="SMART" id="SM00219">
    <property type="entry name" value="TyrKc"/>
    <property type="match status" value="1"/>
</dbReference>
<dbReference type="Gene3D" id="1.10.510.10">
    <property type="entry name" value="Transferase(Phosphotransferase) domain 1"/>
    <property type="match status" value="1"/>
</dbReference>
<dbReference type="GO" id="GO:0005886">
    <property type="term" value="C:plasma membrane"/>
    <property type="evidence" value="ECO:0007669"/>
    <property type="project" value="TreeGrafter"/>
</dbReference>
<dbReference type="InterPro" id="IPR050122">
    <property type="entry name" value="RTK"/>
</dbReference>
<dbReference type="InterPro" id="IPR011009">
    <property type="entry name" value="Kinase-like_dom_sf"/>
</dbReference>
<dbReference type="InterPro" id="IPR001245">
    <property type="entry name" value="Ser-Thr/Tyr_kinase_cat_dom"/>
</dbReference>
<dbReference type="Pfam" id="PF07714">
    <property type="entry name" value="PK_Tyr_Ser-Thr"/>
    <property type="match status" value="1"/>
</dbReference>
<dbReference type="PANTHER" id="PTHR24416:SF635">
    <property type="entry name" value="PROTEIN KINASE DOMAIN-CONTAINING PROTEIN"/>
    <property type="match status" value="1"/>
</dbReference>
<name>A0A4U8V4B9_STECR</name>
<dbReference type="PROSITE" id="PS50011">
    <property type="entry name" value="PROTEIN_KINASE_DOM"/>
    <property type="match status" value="1"/>
</dbReference>
<dbReference type="EMBL" id="AZBU02000001">
    <property type="protein sequence ID" value="TMS38928.1"/>
    <property type="molecule type" value="Genomic_DNA"/>
</dbReference>
<dbReference type="GO" id="GO:0005524">
    <property type="term" value="F:ATP binding"/>
    <property type="evidence" value="ECO:0007669"/>
    <property type="project" value="InterPro"/>
</dbReference>
<dbReference type="AlphaFoldDB" id="A0A4U8V4B9"/>
<dbReference type="SUPFAM" id="SSF56112">
    <property type="entry name" value="Protein kinase-like (PK-like)"/>
    <property type="match status" value="1"/>
</dbReference>
<comment type="caution">
    <text evidence="2">The sequence shown here is derived from an EMBL/GenBank/DDBJ whole genome shotgun (WGS) entry which is preliminary data.</text>
</comment>